<dbReference type="NCBIfam" id="NF041492">
    <property type="entry name" value="MobF"/>
    <property type="match status" value="1"/>
</dbReference>
<keyword evidence="2" id="KW-0378">Hydrolase</keyword>
<protein>
    <submittedName>
        <fullName evidence="2">Conjugal transfer nickase/helicase TraI</fullName>
    </submittedName>
</protein>
<keyword evidence="2" id="KW-0547">Nucleotide-binding</keyword>
<dbReference type="AlphaFoldDB" id="T1C5P7"/>
<dbReference type="GO" id="GO:0004386">
    <property type="term" value="F:helicase activity"/>
    <property type="evidence" value="ECO:0007669"/>
    <property type="project" value="UniProtKB-KW"/>
</dbReference>
<evidence type="ECO:0000313" key="2">
    <source>
        <dbReference type="EMBL" id="EQD60584.1"/>
    </source>
</evidence>
<reference evidence="2" key="1">
    <citation type="submission" date="2013-08" db="EMBL/GenBank/DDBJ databases">
        <authorList>
            <person name="Mendez C."/>
            <person name="Richter M."/>
            <person name="Ferrer M."/>
            <person name="Sanchez J."/>
        </authorList>
    </citation>
    <scope>NUCLEOTIDE SEQUENCE</scope>
</reference>
<dbReference type="EMBL" id="AUZZ01002414">
    <property type="protein sequence ID" value="EQD60584.1"/>
    <property type="molecule type" value="Genomic_DNA"/>
</dbReference>
<evidence type="ECO:0000259" key="1">
    <source>
        <dbReference type="Pfam" id="PF08751"/>
    </source>
</evidence>
<dbReference type="SUPFAM" id="SSF55464">
    <property type="entry name" value="Origin of replication-binding domain, RBD-like"/>
    <property type="match status" value="1"/>
</dbReference>
<keyword evidence="2" id="KW-0347">Helicase</keyword>
<organism evidence="2">
    <name type="scientific">mine drainage metagenome</name>
    <dbReference type="NCBI Taxonomy" id="410659"/>
    <lineage>
        <taxon>unclassified sequences</taxon>
        <taxon>metagenomes</taxon>
        <taxon>ecological metagenomes</taxon>
    </lineage>
</organism>
<feature type="domain" description="TrwC relaxase" evidence="1">
    <location>
        <begin position="12"/>
        <end position="160"/>
    </location>
</feature>
<dbReference type="Pfam" id="PF08751">
    <property type="entry name" value="TrwC"/>
    <property type="match status" value="1"/>
</dbReference>
<feature type="non-terminal residue" evidence="2">
    <location>
        <position position="160"/>
    </location>
</feature>
<accession>T1C5P7</accession>
<keyword evidence="2" id="KW-0067">ATP-binding</keyword>
<reference evidence="2" key="2">
    <citation type="journal article" date="2014" name="ISME J.">
        <title>Microbial stratification in low pH oxic and suboxic macroscopic growths along an acid mine drainage.</title>
        <authorList>
            <person name="Mendez-Garcia C."/>
            <person name="Mesa V."/>
            <person name="Sprenger R.R."/>
            <person name="Richter M."/>
            <person name="Diez M.S."/>
            <person name="Solano J."/>
            <person name="Bargiela R."/>
            <person name="Golyshina O.V."/>
            <person name="Manteca A."/>
            <person name="Ramos J.L."/>
            <person name="Gallego J.R."/>
            <person name="Llorente I."/>
            <person name="Martins Dos Santos V.A."/>
            <person name="Jensen O.N."/>
            <person name="Pelaez A.I."/>
            <person name="Sanchez J."/>
            <person name="Ferrer M."/>
        </authorList>
    </citation>
    <scope>NUCLEOTIDE SEQUENCE</scope>
</reference>
<name>T1C5P7_9ZZZZ</name>
<gene>
    <name evidence="2" type="ORF">B2A_03618</name>
</gene>
<comment type="caution">
    <text evidence="2">The sequence shown here is derived from an EMBL/GenBank/DDBJ whole genome shotgun (WGS) entry which is preliminary data.</text>
</comment>
<sequence length="160" mass="16920">MITISKVGSGGQALGYYSERDDYYREGGSAPARFFGEGAAALGLSGPMVRDNAVKFAEVLEGRVASTQVGRADAHTPGWDVTFSAPKSASIAALTGDDRLVVAHDAAVHAALSHLEQHAIVTRQRGAEGEYVWKQGDGMTAAVFRHTTSRNADPQLHSHA</sequence>
<dbReference type="InterPro" id="IPR014862">
    <property type="entry name" value="TrwC"/>
</dbReference>
<proteinExistence type="predicted"/>